<keyword evidence="14" id="KW-0695">RNA-directed DNA polymerase</keyword>
<dbReference type="Proteomes" id="UP000320333">
    <property type="component" value="Unassembled WGS sequence"/>
</dbReference>
<feature type="compositionally biased region" description="Basic and acidic residues" evidence="21">
    <location>
        <begin position="689"/>
        <end position="699"/>
    </location>
</feature>
<keyword evidence="7" id="KW-0479">Metal-binding</keyword>
<evidence type="ECO:0000313" key="25">
    <source>
        <dbReference type="Proteomes" id="UP000320333"/>
    </source>
</evidence>
<keyword evidence="6" id="KW-0540">Nuclease</keyword>
<keyword evidence="17" id="KW-0233">DNA recombination</keyword>
<dbReference type="GO" id="GO:0005524">
    <property type="term" value="F:ATP binding"/>
    <property type="evidence" value="ECO:0007669"/>
    <property type="project" value="UniProtKB-KW"/>
</dbReference>
<feature type="domain" description="Integrase catalytic" evidence="23">
    <location>
        <begin position="440"/>
        <end position="601"/>
    </location>
</feature>
<evidence type="ECO:0000256" key="6">
    <source>
        <dbReference type="ARBA" id="ARBA00022722"/>
    </source>
</evidence>
<dbReference type="PANTHER" id="PTHR42648:SF11">
    <property type="entry name" value="TRANSPOSON TY4-P GAG-POL POLYPROTEIN"/>
    <property type="match status" value="1"/>
</dbReference>
<dbReference type="PROSITE" id="PS50158">
    <property type="entry name" value="ZF_CCHC"/>
    <property type="match status" value="1"/>
</dbReference>
<evidence type="ECO:0008006" key="26">
    <source>
        <dbReference type="Google" id="ProtNLM"/>
    </source>
</evidence>
<feature type="compositionally biased region" description="Basic and acidic residues" evidence="21">
    <location>
        <begin position="717"/>
        <end position="732"/>
    </location>
</feature>
<comment type="catalytic activity">
    <reaction evidence="19">
        <text>DNA(n) + a 2'-deoxyribonucleoside 5'-triphosphate = DNA(n+1) + diphosphate</text>
        <dbReference type="Rhea" id="RHEA:22508"/>
        <dbReference type="Rhea" id="RHEA-COMP:17339"/>
        <dbReference type="Rhea" id="RHEA-COMP:17340"/>
        <dbReference type="ChEBI" id="CHEBI:33019"/>
        <dbReference type="ChEBI" id="CHEBI:61560"/>
        <dbReference type="ChEBI" id="CHEBI:173112"/>
        <dbReference type="EC" id="2.7.7.7"/>
    </reaction>
</comment>
<dbReference type="Pfam" id="PF25597">
    <property type="entry name" value="SH3_retrovirus"/>
    <property type="match status" value="1"/>
</dbReference>
<keyword evidence="25" id="KW-1185">Reference proteome</keyword>
<evidence type="ECO:0000256" key="12">
    <source>
        <dbReference type="ARBA" id="ARBA00022842"/>
    </source>
</evidence>
<comment type="catalytic activity">
    <reaction evidence="18">
        <text>DNA(n) + a 2'-deoxyribonucleoside 5'-triphosphate = DNA(n+1) + diphosphate</text>
        <dbReference type="Rhea" id="RHEA:22508"/>
        <dbReference type="Rhea" id="RHEA-COMP:17339"/>
        <dbReference type="Rhea" id="RHEA-COMP:17340"/>
        <dbReference type="ChEBI" id="CHEBI:33019"/>
        <dbReference type="ChEBI" id="CHEBI:61560"/>
        <dbReference type="ChEBI" id="CHEBI:173112"/>
        <dbReference type="EC" id="2.7.7.49"/>
    </reaction>
</comment>
<feature type="region of interest" description="Disordered" evidence="21">
    <location>
        <begin position="225"/>
        <end position="251"/>
    </location>
</feature>
<evidence type="ECO:0000256" key="16">
    <source>
        <dbReference type="ARBA" id="ARBA00023113"/>
    </source>
</evidence>
<evidence type="ECO:0000256" key="4">
    <source>
        <dbReference type="ARBA" id="ARBA00022670"/>
    </source>
</evidence>
<gene>
    <name evidence="24" type="ORF">CcCBS67573_g09503</name>
</gene>
<evidence type="ECO:0000259" key="23">
    <source>
        <dbReference type="PROSITE" id="PS50994"/>
    </source>
</evidence>
<keyword evidence="5" id="KW-0548">Nucleotidyltransferase</keyword>
<organism evidence="24 25">
    <name type="scientific">Chytriomyces confervae</name>
    <dbReference type="NCBI Taxonomy" id="246404"/>
    <lineage>
        <taxon>Eukaryota</taxon>
        <taxon>Fungi</taxon>
        <taxon>Fungi incertae sedis</taxon>
        <taxon>Chytridiomycota</taxon>
        <taxon>Chytridiomycota incertae sedis</taxon>
        <taxon>Chytridiomycetes</taxon>
        <taxon>Chytridiales</taxon>
        <taxon>Chytriomycetaceae</taxon>
        <taxon>Chytriomyces</taxon>
    </lineage>
</organism>
<dbReference type="InterPro" id="IPR036397">
    <property type="entry name" value="RNaseH_sf"/>
</dbReference>
<evidence type="ECO:0000256" key="15">
    <source>
        <dbReference type="ARBA" id="ARBA00022932"/>
    </source>
</evidence>
<dbReference type="SUPFAM" id="SSF53098">
    <property type="entry name" value="Ribonuclease H-like"/>
    <property type="match status" value="1"/>
</dbReference>
<dbReference type="OrthoDB" id="1935865at2759"/>
<evidence type="ECO:0000256" key="9">
    <source>
        <dbReference type="ARBA" id="ARBA00022759"/>
    </source>
</evidence>
<keyword evidence="8" id="KW-0547">Nucleotide-binding</keyword>
<accession>A0A507DTT1</accession>
<evidence type="ECO:0000256" key="14">
    <source>
        <dbReference type="ARBA" id="ARBA00022918"/>
    </source>
</evidence>
<keyword evidence="20" id="KW-0863">Zinc-finger</keyword>
<dbReference type="PROSITE" id="PS50994">
    <property type="entry name" value="INTEGRASE"/>
    <property type="match status" value="1"/>
</dbReference>
<dbReference type="InterPro" id="IPR001584">
    <property type="entry name" value="Integrase_cat-core"/>
</dbReference>
<feature type="non-terminal residue" evidence="24">
    <location>
        <position position="818"/>
    </location>
</feature>
<proteinExistence type="predicted"/>
<dbReference type="InterPro" id="IPR039537">
    <property type="entry name" value="Retrotran_Ty1/copia-like"/>
</dbReference>
<dbReference type="GO" id="GO:0008233">
    <property type="term" value="F:peptidase activity"/>
    <property type="evidence" value="ECO:0007669"/>
    <property type="project" value="UniProtKB-KW"/>
</dbReference>
<keyword evidence="13" id="KW-0229">DNA integration</keyword>
<comment type="caution">
    <text evidence="24">The sequence shown here is derived from an EMBL/GenBank/DDBJ whole genome shotgun (WGS) entry which is preliminary data.</text>
</comment>
<keyword evidence="12" id="KW-0460">Magnesium</keyword>
<evidence type="ECO:0000256" key="11">
    <source>
        <dbReference type="ARBA" id="ARBA00022840"/>
    </source>
</evidence>
<dbReference type="InterPro" id="IPR057670">
    <property type="entry name" value="SH3_retrovirus"/>
</dbReference>
<dbReference type="GO" id="GO:0003964">
    <property type="term" value="F:RNA-directed DNA polymerase activity"/>
    <property type="evidence" value="ECO:0007669"/>
    <property type="project" value="UniProtKB-KW"/>
</dbReference>
<keyword evidence="16" id="KW-0917">Virion maturation</keyword>
<evidence type="ECO:0000256" key="20">
    <source>
        <dbReference type="PROSITE-ProRule" id="PRU00047"/>
    </source>
</evidence>
<dbReference type="GO" id="GO:0006508">
    <property type="term" value="P:proteolysis"/>
    <property type="evidence" value="ECO:0007669"/>
    <property type="project" value="UniProtKB-KW"/>
</dbReference>
<dbReference type="GO" id="GO:0006310">
    <property type="term" value="P:DNA recombination"/>
    <property type="evidence" value="ECO:0007669"/>
    <property type="project" value="UniProtKB-KW"/>
</dbReference>
<dbReference type="GO" id="GO:0003676">
    <property type="term" value="F:nucleic acid binding"/>
    <property type="evidence" value="ECO:0007669"/>
    <property type="project" value="InterPro"/>
</dbReference>
<dbReference type="GO" id="GO:0005634">
    <property type="term" value="C:nucleus"/>
    <property type="evidence" value="ECO:0007669"/>
    <property type="project" value="UniProtKB-ARBA"/>
</dbReference>
<dbReference type="InterPro" id="IPR001878">
    <property type="entry name" value="Znf_CCHC"/>
</dbReference>
<evidence type="ECO:0000256" key="17">
    <source>
        <dbReference type="ARBA" id="ARBA00023172"/>
    </source>
</evidence>
<feature type="domain" description="CCHC-type" evidence="22">
    <location>
        <begin position="212"/>
        <end position="225"/>
    </location>
</feature>
<dbReference type="Pfam" id="PF22936">
    <property type="entry name" value="Pol_BBD"/>
    <property type="match status" value="1"/>
</dbReference>
<protein>
    <recommendedName>
        <fullName evidence="26">DNA-directed DNA polymerase</fullName>
    </recommendedName>
</protein>
<keyword evidence="15" id="KW-0239">DNA-directed DNA polymerase</keyword>
<name>A0A507DTT1_9FUNG</name>
<keyword evidence="9" id="KW-0255">Endonuclease</keyword>
<evidence type="ECO:0000256" key="21">
    <source>
        <dbReference type="SAM" id="MobiDB-lite"/>
    </source>
</evidence>
<dbReference type="InterPro" id="IPR012337">
    <property type="entry name" value="RNaseH-like_sf"/>
</dbReference>
<keyword evidence="10" id="KW-0378">Hydrolase</keyword>
<evidence type="ECO:0000256" key="3">
    <source>
        <dbReference type="ARBA" id="ARBA00022612"/>
    </source>
</evidence>
<evidence type="ECO:0000259" key="22">
    <source>
        <dbReference type="PROSITE" id="PS50158"/>
    </source>
</evidence>
<evidence type="ECO:0000313" key="24">
    <source>
        <dbReference type="EMBL" id="TPX55164.1"/>
    </source>
</evidence>
<comment type="function">
    <text evidence="1">The aspartyl protease (PR) mediates the proteolytic cleavages of the Gag and Gag-Pol polyproteins after assembly of the VLP.</text>
</comment>
<feature type="region of interest" description="Disordered" evidence="21">
    <location>
        <begin position="668"/>
        <end position="734"/>
    </location>
</feature>
<keyword evidence="15" id="KW-0808">Transferase</keyword>
<keyword evidence="3" id="KW-1188">Viral release from host cell</keyword>
<evidence type="ECO:0000256" key="10">
    <source>
        <dbReference type="ARBA" id="ARBA00022801"/>
    </source>
</evidence>
<feature type="compositionally biased region" description="Polar residues" evidence="21">
    <location>
        <begin position="707"/>
        <end position="716"/>
    </location>
</feature>
<dbReference type="EMBL" id="QEAP01000861">
    <property type="protein sequence ID" value="TPX55164.1"/>
    <property type="molecule type" value="Genomic_DNA"/>
</dbReference>
<evidence type="ECO:0000256" key="1">
    <source>
        <dbReference type="ARBA" id="ARBA00002180"/>
    </source>
</evidence>
<sequence length="818" mass="91948">MSKQEILLYNGSNYQEWEFGMRHHLNGKKIRHTLTEDKPDASAAAELKEWVAVDIQAMGKIVERILPTYYEHLREATTAKEMMDAVRDITAADEANLQYRSQTMLRGIKMEEGGNVIDHIGKLEEHRRVLGKKLVTDADMINIVMRSLPQSWESSLQAIRTQSELLENYKKFKGKIIAEYEYGLVTIKTVSNNNTIAMQARQNNPPRFTGDCDNCGKQGHKKTDCWAKNGGKEGQGPYQRRERTTDDKQANQVTESRHYVLTVSKTGPRTGSWILDSGASNHMTGNKETGDELEINGAGSLDLQGPDGPVTITGVLYVPGLSVNLLSISALGTKGAAISFDGKGASVSIKGKIILRADEIEEGLYTIQGKQAGLATTVSDIRKLSTREAHRSMGHLNTRDLQKLPSLADSIKITDEELGDCDICTEAKTTRHVNKERSAKTETPGEEISMDLTFVNEIPILMVSDTGSGCTIVKILKKKSEAPQAIADIVKIIEKQYNHQVKNIISDGGGEFVNKKMQDWCAVLGIQHQTTTAYTPEQNGIVERKNRTIMETTRAMLLDAKLDKTKYWNYAFEMAVYIRNRCPTSSTTAEKTPCELLTGKRPNLKYIRPFGESCTAYVDQHKWDKFDAKGTKCRVLGIREKGYLLLEEGTKRVFQSVHVKFANTKEQGVEDLPDLLSDSEGEDEDDDDNKPTQDSETSQKNKRNRTRTSQTAQHQSGEADKDQRALHQDHRKYQQRRAAYAFSAVLEDPRTTADALDREDTPKWKDTILDELNSLVENGTWEMINLKQEPTENMADTKWVHKKKQDAAGVFEKYKSRQ</sequence>
<feature type="compositionally biased region" description="Acidic residues" evidence="21">
    <location>
        <begin position="669"/>
        <end position="688"/>
    </location>
</feature>
<keyword evidence="20" id="KW-0862">Zinc</keyword>
<dbReference type="GO" id="GO:0004519">
    <property type="term" value="F:endonuclease activity"/>
    <property type="evidence" value="ECO:0007669"/>
    <property type="project" value="UniProtKB-KW"/>
</dbReference>
<evidence type="ECO:0000256" key="13">
    <source>
        <dbReference type="ARBA" id="ARBA00022908"/>
    </source>
</evidence>
<reference evidence="24 25" key="1">
    <citation type="journal article" date="2019" name="Sci. Rep.">
        <title>Comparative genomics of chytrid fungi reveal insights into the obligate biotrophic and pathogenic lifestyle of Synchytrium endobioticum.</title>
        <authorList>
            <person name="van de Vossenberg B.T.L.H."/>
            <person name="Warris S."/>
            <person name="Nguyen H.D.T."/>
            <person name="van Gent-Pelzer M.P.E."/>
            <person name="Joly D.L."/>
            <person name="van de Geest H.C."/>
            <person name="Bonants P.J.M."/>
            <person name="Smith D.S."/>
            <person name="Levesque C.A."/>
            <person name="van der Lee T.A.J."/>
        </authorList>
    </citation>
    <scope>NUCLEOTIDE SEQUENCE [LARGE SCALE GENOMIC DNA]</scope>
    <source>
        <strain evidence="24 25">CBS 675.73</strain>
    </source>
</reference>
<feature type="compositionally biased region" description="Basic and acidic residues" evidence="21">
    <location>
        <begin position="239"/>
        <end position="249"/>
    </location>
</feature>
<dbReference type="GO" id="GO:0003887">
    <property type="term" value="F:DNA-directed DNA polymerase activity"/>
    <property type="evidence" value="ECO:0007669"/>
    <property type="project" value="UniProtKB-KW"/>
</dbReference>
<dbReference type="STRING" id="246404.A0A507DTT1"/>
<dbReference type="GO" id="GO:0008270">
    <property type="term" value="F:zinc ion binding"/>
    <property type="evidence" value="ECO:0007669"/>
    <property type="project" value="UniProtKB-KW"/>
</dbReference>
<evidence type="ECO:0000256" key="19">
    <source>
        <dbReference type="ARBA" id="ARBA00049244"/>
    </source>
</evidence>
<dbReference type="Gene3D" id="3.30.420.10">
    <property type="entry name" value="Ribonuclease H-like superfamily/Ribonuclease H"/>
    <property type="match status" value="1"/>
</dbReference>
<dbReference type="Pfam" id="PF00665">
    <property type="entry name" value="rve"/>
    <property type="match status" value="1"/>
</dbReference>
<dbReference type="InterPro" id="IPR054722">
    <property type="entry name" value="PolX-like_BBD"/>
</dbReference>
<keyword evidence="11" id="KW-0067">ATP-binding</keyword>
<dbReference type="GO" id="GO:0015074">
    <property type="term" value="P:DNA integration"/>
    <property type="evidence" value="ECO:0007669"/>
    <property type="project" value="UniProtKB-KW"/>
</dbReference>
<evidence type="ECO:0000256" key="5">
    <source>
        <dbReference type="ARBA" id="ARBA00022695"/>
    </source>
</evidence>
<keyword evidence="4" id="KW-0645">Protease</keyword>
<evidence type="ECO:0000256" key="2">
    <source>
        <dbReference type="ARBA" id="ARBA00022578"/>
    </source>
</evidence>
<dbReference type="PANTHER" id="PTHR42648">
    <property type="entry name" value="TRANSPOSASE, PUTATIVE-RELATED"/>
    <property type="match status" value="1"/>
</dbReference>
<keyword evidence="2" id="KW-0815">Transposition</keyword>
<evidence type="ECO:0000256" key="7">
    <source>
        <dbReference type="ARBA" id="ARBA00022723"/>
    </source>
</evidence>
<dbReference type="GO" id="GO:0032196">
    <property type="term" value="P:transposition"/>
    <property type="evidence" value="ECO:0007669"/>
    <property type="project" value="UniProtKB-KW"/>
</dbReference>
<dbReference type="AlphaFoldDB" id="A0A507DTT1"/>
<dbReference type="Pfam" id="PF14223">
    <property type="entry name" value="Retrotran_gag_2"/>
    <property type="match status" value="1"/>
</dbReference>
<evidence type="ECO:0000256" key="18">
    <source>
        <dbReference type="ARBA" id="ARBA00048173"/>
    </source>
</evidence>
<evidence type="ECO:0000256" key="8">
    <source>
        <dbReference type="ARBA" id="ARBA00022741"/>
    </source>
</evidence>